<name>A0A9N9FRB3_9GLOM</name>
<evidence type="ECO:0000313" key="2">
    <source>
        <dbReference type="EMBL" id="CAG8554540.1"/>
    </source>
</evidence>
<proteinExistence type="predicted"/>
<dbReference type="AlphaFoldDB" id="A0A9N9FRB3"/>
<accession>A0A9N9FRB3</accession>
<protein>
    <submittedName>
        <fullName evidence="2">13805_t:CDS:1</fullName>
    </submittedName>
</protein>
<gene>
    <name evidence="2" type="ORF">FCALED_LOCUS6289</name>
</gene>
<dbReference type="EMBL" id="CAJVPQ010001467">
    <property type="protein sequence ID" value="CAG8554540.1"/>
    <property type="molecule type" value="Genomic_DNA"/>
</dbReference>
<evidence type="ECO:0000313" key="3">
    <source>
        <dbReference type="Proteomes" id="UP000789570"/>
    </source>
</evidence>
<dbReference type="OrthoDB" id="10605844at2759"/>
<evidence type="ECO:0000256" key="1">
    <source>
        <dbReference type="SAM" id="Coils"/>
    </source>
</evidence>
<sequence>MLNGGRSPPQTANSSFYTKRVKIRNYCQTNNRIVEVDQDGNEDGITPYSPQTRKELSIDYKDPKQLDSNLSIEKASKKQLEQIHTKAKKEFENKVKSYTQRYEELAFAKTTMEQEFLESVIKTYKHRNEEFALQKRNMEQEFDKEKRIIEQEFVKEKEITRGISII</sequence>
<keyword evidence="3" id="KW-1185">Reference proteome</keyword>
<dbReference type="Proteomes" id="UP000789570">
    <property type="component" value="Unassembled WGS sequence"/>
</dbReference>
<reference evidence="2" key="1">
    <citation type="submission" date="2021-06" db="EMBL/GenBank/DDBJ databases">
        <authorList>
            <person name="Kallberg Y."/>
            <person name="Tangrot J."/>
            <person name="Rosling A."/>
        </authorList>
    </citation>
    <scope>NUCLEOTIDE SEQUENCE</scope>
    <source>
        <strain evidence="2">UK204</strain>
    </source>
</reference>
<keyword evidence="1" id="KW-0175">Coiled coil</keyword>
<organism evidence="2 3">
    <name type="scientific">Funneliformis caledonium</name>
    <dbReference type="NCBI Taxonomy" id="1117310"/>
    <lineage>
        <taxon>Eukaryota</taxon>
        <taxon>Fungi</taxon>
        <taxon>Fungi incertae sedis</taxon>
        <taxon>Mucoromycota</taxon>
        <taxon>Glomeromycotina</taxon>
        <taxon>Glomeromycetes</taxon>
        <taxon>Glomerales</taxon>
        <taxon>Glomeraceae</taxon>
        <taxon>Funneliformis</taxon>
    </lineage>
</organism>
<comment type="caution">
    <text evidence="2">The sequence shown here is derived from an EMBL/GenBank/DDBJ whole genome shotgun (WGS) entry which is preliminary data.</text>
</comment>
<feature type="coiled-coil region" evidence="1">
    <location>
        <begin position="88"/>
        <end position="141"/>
    </location>
</feature>